<dbReference type="Proteomes" id="UP000824681">
    <property type="component" value="Chromosome"/>
</dbReference>
<organism evidence="2 3">
    <name type="scientific">Nonomuraea coxensis DSM 45129</name>
    <dbReference type="NCBI Taxonomy" id="1122611"/>
    <lineage>
        <taxon>Bacteria</taxon>
        <taxon>Bacillati</taxon>
        <taxon>Actinomycetota</taxon>
        <taxon>Actinomycetes</taxon>
        <taxon>Streptosporangiales</taxon>
        <taxon>Streptosporangiaceae</taxon>
        <taxon>Nonomuraea</taxon>
    </lineage>
</organism>
<dbReference type="Pfam" id="PF26137">
    <property type="entry name" value="Toxin_SdpC"/>
    <property type="match status" value="1"/>
</dbReference>
<reference evidence="2 3" key="1">
    <citation type="journal article" date="2021" name="ACS Chem. Biol.">
        <title>Genomic-Led Discovery of a Novel Glycopeptide Antibiotic by Nonomuraea coxensis DSM 45129.</title>
        <authorList>
            <person name="Yushchuk O."/>
            <person name="Vior N.M."/>
            <person name="Andreo-Vidal A."/>
            <person name="Berini F."/>
            <person name="Ruckert C."/>
            <person name="Busche T."/>
            <person name="Binda E."/>
            <person name="Kalinowski J."/>
            <person name="Truman A.W."/>
            <person name="Marinelli F."/>
        </authorList>
    </citation>
    <scope>NUCLEOTIDE SEQUENCE [LARGE SCALE GENOMIC DNA]</scope>
    <source>
        <strain evidence="2 3">DSM 45129</strain>
    </source>
</reference>
<evidence type="ECO:0000313" key="3">
    <source>
        <dbReference type="Proteomes" id="UP000824681"/>
    </source>
</evidence>
<evidence type="ECO:0000313" key="2">
    <source>
        <dbReference type="EMBL" id="QYC40432.1"/>
    </source>
</evidence>
<gene>
    <name evidence="2" type="ORF">Nocox_14080</name>
</gene>
<proteinExistence type="predicted"/>
<dbReference type="InterPro" id="IPR023888">
    <property type="entry name" value="SdpC-like"/>
</dbReference>
<keyword evidence="1" id="KW-0732">Signal</keyword>
<keyword evidence="3" id="KW-1185">Reference proteome</keyword>
<dbReference type="EMBL" id="CP068985">
    <property type="protein sequence ID" value="QYC40432.1"/>
    <property type="molecule type" value="Genomic_DNA"/>
</dbReference>
<evidence type="ECO:0008006" key="4">
    <source>
        <dbReference type="Google" id="ProtNLM"/>
    </source>
</evidence>
<name>A0ABX8TYA2_9ACTN</name>
<dbReference type="RefSeq" id="WP_020546273.1">
    <property type="nucleotide sequence ID" value="NZ_CP068985.1"/>
</dbReference>
<feature type="chain" id="PRO_5045934434" description="Secreted protein" evidence="1">
    <location>
        <begin position="22"/>
        <end position="204"/>
    </location>
</feature>
<feature type="signal peptide" evidence="1">
    <location>
        <begin position="1"/>
        <end position="21"/>
    </location>
</feature>
<sequence>MRRIRLTAVALAAVTMATAGAVTVGAVETASATTVQERHDGKAVYRGLILGVGPVAERFPELGRPADAMNADQERFAEKLVAAVEAQDPGFFAAFGQDMTSGDRVRINRAFASAQDVTGAAMTERLGARAEPTAAEQAAGLVTYTWTTGNGYVYEIMNVYKVLNAIREYNVIEVEGLKGATLDTNAARIDRERLVNLVAERLTA</sequence>
<evidence type="ECO:0000256" key="1">
    <source>
        <dbReference type="SAM" id="SignalP"/>
    </source>
</evidence>
<accession>A0ABX8TYA2</accession>
<protein>
    <recommendedName>
        <fullName evidence="4">Secreted protein</fullName>
    </recommendedName>
</protein>